<accession>A0ABU1YRP8</accession>
<keyword evidence="1" id="KW-0732">Signal</keyword>
<proteinExistence type="predicted"/>
<organism evidence="2 3">
    <name type="scientific">Roseateles saccharophilus</name>
    <name type="common">Pseudomonas saccharophila</name>
    <dbReference type="NCBI Taxonomy" id="304"/>
    <lineage>
        <taxon>Bacteria</taxon>
        <taxon>Pseudomonadati</taxon>
        <taxon>Pseudomonadota</taxon>
        <taxon>Betaproteobacteria</taxon>
        <taxon>Burkholderiales</taxon>
        <taxon>Sphaerotilaceae</taxon>
        <taxon>Roseateles</taxon>
    </lineage>
</organism>
<dbReference type="EMBL" id="JAVDXU010000002">
    <property type="protein sequence ID" value="MDR7270920.1"/>
    <property type="molecule type" value="Genomic_DNA"/>
</dbReference>
<name>A0ABU1YRP8_ROSSA</name>
<dbReference type="Proteomes" id="UP001180453">
    <property type="component" value="Unassembled WGS sequence"/>
</dbReference>
<dbReference type="RefSeq" id="WP_310267291.1">
    <property type="nucleotide sequence ID" value="NZ_JAVDXU010000002.1"/>
</dbReference>
<comment type="caution">
    <text evidence="2">The sequence shown here is derived from an EMBL/GenBank/DDBJ whole genome shotgun (WGS) entry which is preliminary data.</text>
</comment>
<evidence type="ECO:0000313" key="3">
    <source>
        <dbReference type="Proteomes" id="UP001180453"/>
    </source>
</evidence>
<sequence>MPGRSRLSNATEGGWRALVSAAALLLTASAAQAQYARAQANYRSEQLDVRVVLLDRENGTAAASATLTQGACSASLAGLGQLRRRTLELTPYVKQPDGESCRLVLSFDEKWSRVSATTQGNCAPYGGAACEWSGQSAARTGD</sequence>
<evidence type="ECO:0000256" key="1">
    <source>
        <dbReference type="SAM" id="SignalP"/>
    </source>
</evidence>
<feature type="signal peptide" evidence="1">
    <location>
        <begin position="1"/>
        <end position="33"/>
    </location>
</feature>
<keyword evidence="3" id="KW-1185">Reference proteome</keyword>
<reference evidence="2 3" key="1">
    <citation type="submission" date="2023-07" db="EMBL/GenBank/DDBJ databases">
        <title>Sorghum-associated microbial communities from plants grown in Nebraska, USA.</title>
        <authorList>
            <person name="Schachtman D."/>
        </authorList>
    </citation>
    <scope>NUCLEOTIDE SEQUENCE [LARGE SCALE GENOMIC DNA]</scope>
    <source>
        <strain evidence="2 3">BE314</strain>
    </source>
</reference>
<gene>
    <name evidence="2" type="ORF">J2X20_003578</name>
</gene>
<evidence type="ECO:0000313" key="2">
    <source>
        <dbReference type="EMBL" id="MDR7270920.1"/>
    </source>
</evidence>
<protein>
    <submittedName>
        <fullName evidence="2">Uncharacterized protein</fullName>
    </submittedName>
</protein>
<feature type="chain" id="PRO_5047533259" evidence="1">
    <location>
        <begin position="34"/>
        <end position="142"/>
    </location>
</feature>